<dbReference type="GO" id="GO:0003729">
    <property type="term" value="F:mRNA binding"/>
    <property type="evidence" value="ECO:0007669"/>
    <property type="project" value="InterPro"/>
</dbReference>
<accession>A0A3B6EGD3</accession>
<evidence type="ECO:0000259" key="8">
    <source>
        <dbReference type="PROSITE" id="PS50103"/>
    </source>
</evidence>
<keyword evidence="1 6" id="KW-0479">Metal-binding</keyword>
<feature type="zinc finger region" description="C3H1-type" evidence="6">
    <location>
        <begin position="67"/>
        <end position="95"/>
    </location>
</feature>
<dbReference type="Gramene" id="TraesROB_scaffold_024260_01G000100.1">
    <property type="protein sequence ID" value="TraesROB_scaffold_024260_01G000100.1"/>
    <property type="gene ID" value="TraesROB_scaffold_024260_01G000100"/>
</dbReference>
<sequence>MEGESHAAANAFNGAPTRRSGEDVIVLSSATARPPRSVEAVVLVDTEGEGQGQGPHMEMEAPPEKLYFKTRLCDKYEDTGRCMYEDSCTYAHGRAELRPPVPPVGGFAVAGGGRVVNGGGKVCFNFRDTGTCHFGDRCAFPHAAPSGHAIRLTGDQKVLTSPGPRYAAPGTARAYPYPPVIPPAARDRLAQMTEENGGKKPNRLMLMSQRKIGGIYGDWPEQKEQEE</sequence>
<dbReference type="SUPFAM" id="SSF90229">
    <property type="entry name" value="CCCH zinc finger"/>
    <property type="match status" value="2"/>
</dbReference>
<dbReference type="PROSITE" id="PS50103">
    <property type="entry name" value="ZF_C3H1"/>
    <property type="match status" value="2"/>
</dbReference>
<dbReference type="InterPro" id="IPR036855">
    <property type="entry name" value="Znf_CCCH_sf"/>
</dbReference>
<dbReference type="Gramene" id="TraesJAG3A03G01359550.1">
    <property type="protein sequence ID" value="TraesJAG3A03G01359550.1"/>
    <property type="gene ID" value="TraesJAG3A03G01359550"/>
</dbReference>
<dbReference type="GeneID" id="123056835"/>
<dbReference type="Gramene" id="TraesSTA3A03G01341800.1">
    <property type="protein sequence ID" value="TraesSTA3A03G01341800.1"/>
    <property type="gene ID" value="TraesSTA3A03G01341800"/>
</dbReference>
<dbReference type="PANTHER" id="PTHR12547:SF167">
    <property type="entry name" value="ZINC FINGER CCCH DOMAIN-CONTAINING PROTEIN 1"/>
    <property type="match status" value="1"/>
</dbReference>
<keyword evidence="10" id="KW-1185">Reference proteome</keyword>
<organism evidence="9">
    <name type="scientific">Triticum aestivum</name>
    <name type="common">Wheat</name>
    <dbReference type="NCBI Taxonomy" id="4565"/>
    <lineage>
        <taxon>Eukaryota</taxon>
        <taxon>Viridiplantae</taxon>
        <taxon>Streptophyta</taxon>
        <taxon>Embryophyta</taxon>
        <taxon>Tracheophyta</taxon>
        <taxon>Spermatophyta</taxon>
        <taxon>Magnoliopsida</taxon>
        <taxon>Liliopsida</taxon>
        <taxon>Poales</taxon>
        <taxon>Poaceae</taxon>
        <taxon>BOP clade</taxon>
        <taxon>Pooideae</taxon>
        <taxon>Triticodae</taxon>
        <taxon>Triticeae</taxon>
        <taxon>Triticinae</taxon>
        <taxon>Triticum</taxon>
    </lineage>
</organism>
<dbReference type="Gramene" id="TraesARI3A03G01370240.1">
    <property type="protein sequence ID" value="TraesARI3A03G01370240.1"/>
    <property type="gene ID" value="TraesARI3A03G01370240"/>
</dbReference>
<feature type="region of interest" description="Disordered" evidence="7">
    <location>
        <begin position="1"/>
        <end position="21"/>
    </location>
</feature>
<feature type="zinc finger region" description="C3H1-type" evidence="6">
    <location>
        <begin position="117"/>
        <end position="145"/>
    </location>
</feature>
<dbReference type="Gramene" id="TraesMAC3A03G01348540.1">
    <property type="protein sequence ID" value="TraesMAC3A03G01348540.1"/>
    <property type="gene ID" value="TraesMAC3A03G01348540"/>
</dbReference>
<evidence type="ECO:0000313" key="9">
    <source>
        <dbReference type="EnsemblPlants" id="TraesCS3A02G128400.1"/>
    </source>
</evidence>
<dbReference type="GO" id="GO:0010468">
    <property type="term" value="P:regulation of gene expression"/>
    <property type="evidence" value="ECO:0007669"/>
    <property type="project" value="UniProtKB-ARBA"/>
</dbReference>
<dbReference type="AlphaFoldDB" id="A0A3B6EGD3"/>
<feature type="domain" description="C3H1-type" evidence="8">
    <location>
        <begin position="67"/>
        <end position="95"/>
    </location>
</feature>
<dbReference type="Gramene" id="TraesJUL3A03G01362050.1">
    <property type="protein sequence ID" value="TraesJUL3A03G01362050.1"/>
    <property type="gene ID" value="TraesJUL3A03G01362050"/>
</dbReference>
<evidence type="ECO:0000256" key="4">
    <source>
        <dbReference type="ARBA" id="ARBA00022833"/>
    </source>
</evidence>
<gene>
    <name evidence="9" type="primary">LOC123056835</name>
</gene>
<dbReference type="Gramene" id="TraesCLE_scaffold_032815_01G000200.1">
    <property type="protein sequence ID" value="TraesCLE_scaffold_032815_01G000200.1"/>
    <property type="gene ID" value="TraesCLE_scaffold_032815_01G000200"/>
</dbReference>
<dbReference type="STRING" id="4565.A0A3B6EGD3"/>
<name>A0A3B6EGD3_WHEAT</name>
<dbReference type="GO" id="GO:0003677">
    <property type="term" value="F:DNA binding"/>
    <property type="evidence" value="ECO:0007669"/>
    <property type="project" value="UniProtKB-KW"/>
</dbReference>
<keyword evidence="5" id="KW-0238">DNA-binding</keyword>
<dbReference type="Gramene" id="TraesCAD_scaffold_025413_01G000200.1">
    <property type="protein sequence ID" value="TraesCAD_scaffold_025413_01G000200.1"/>
    <property type="gene ID" value="TraesCAD_scaffold_025413_01G000200"/>
</dbReference>
<dbReference type="GO" id="GO:0051252">
    <property type="term" value="P:regulation of RNA metabolic process"/>
    <property type="evidence" value="ECO:0007669"/>
    <property type="project" value="UniProtKB-ARBA"/>
</dbReference>
<proteinExistence type="predicted"/>
<dbReference type="Gramene" id="TraesSYM3A03G01371730.1">
    <property type="protein sequence ID" value="TraesSYM3A03G01371730.1"/>
    <property type="gene ID" value="TraesSYM3A03G01371730"/>
</dbReference>
<dbReference type="Gramene" id="TraesNOR3A03G01370490.1">
    <property type="protein sequence ID" value="TraesNOR3A03G01370490.1"/>
    <property type="gene ID" value="TraesNOR3A03G01370490"/>
</dbReference>
<evidence type="ECO:0000256" key="2">
    <source>
        <dbReference type="ARBA" id="ARBA00022737"/>
    </source>
</evidence>
<dbReference type="OMA" id="AYPYPPL"/>
<keyword evidence="2" id="KW-0677">Repeat</keyword>
<dbReference type="OrthoDB" id="410307at2759"/>
<evidence type="ECO:0000256" key="6">
    <source>
        <dbReference type="PROSITE-ProRule" id="PRU00723"/>
    </source>
</evidence>
<dbReference type="Gene3D" id="4.10.1000.10">
    <property type="entry name" value="Zinc finger, CCCH-type"/>
    <property type="match status" value="1"/>
</dbReference>
<reference evidence="9" key="2">
    <citation type="submission" date="2018-10" db="UniProtKB">
        <authorList>
            <consortium name="EnsemblPlants"/>
        </authorList>
    </citation>
    <scope>IDENTIFICATION</scope>
</reference>
<dbReference type="InterPro" id="IPR000571">
    <property type="entry name" value="Znf_CCCH"/>
</dbReference>
<evidence type="ECO:0000256" key="7">
    <source>
        <dbReference type="SAM" id="MobiDB-lite"/>
    </source>
</evidence>
<dbReference type="Gramene" id="TraesPARA_EIv1.0_0797820.1">
    <property type="protein sequence ID" value="TraesPARA_EIv1.0_0797820.1.CDS"/>
    <property type="gene ID" value="TraesPARA_EIv1.0_0797820"/>
</dbReference>
<dbReference type="Gramene" id="TraesLDM3A03G01352870.1">
    <property type="protein sequence ID" value="TraesLDM3A03G01352870.1"/>
    <property type="gene ID" value="TraesLDM3A03G01352870"/>
</dbReference>
<dbReference type="Gramene" id="TraesCS3A02G128400.1">
    <property type="protein sequence ID" value="TraesCS3A02G128400.1"/>
    <property type="gene ID" value="TraesCS3A02G128400"/>
</dbReference>
<dbReference type="Gramene" id="TraesWEE_scaffold_010708_01G000200.1">
    <property type="protein sequence ID" value="TraesWEE_scaffold_010708_01G000200.1"/>
    <property type="gene ID" value="TraesWEE_scaffold_010708_01G000200"/>
</dbReference>
<feature type="domain" description="C3H1-type" evidence="8">
    <location>
        <begin position="117"/>
        <end position="145"/>
    </location>
</feature>
<keyword evidence="4 6" id="KW-0862">Zinc</keyword>
<dbReference type="Gramene" id="TraesKAR3A01G0069200.1">
    <property type="protein sequence ID" value="cds.TraesKAR3A01G0069200.1"/>
    <property type="gene ID" value="TraesKAR3A01G0069200"/>
</dbReference>
<dbReference type="RefSeq" id="XP_044336022.1">
    <property type="nucleotide sequence ID" value="XM_044480087.1"/>
</dbReference>
<dbReference type="PANTHER" id="PTHR12547">
    <property type="entry name" value="CCCH ZINC FINGER/TIS11-RELATED"/>
    <property type="match status" value="1"/>
</dbReference>
<dbReference type="Gramene" id="TraesLAC3A03G01294170.1">
    <property type="protein sequence ID" value="TraesLAC3A03G01294170.1"/>
    <property type="gene ID" value="TraesLAC3A03G01294170"/>
</dbReference>
<dbReference type="Pfam" id="PF00642">
    <property type="entry name" value="zf-CCCH"/>
    <property type="match status" value="1"/>
</dbReference>
<dbReference type="SMART" id="SM00356">
    <property type="entry name" value="ZnF_C3H1"/>
    <property type="match status" value="2"/>
</dbReference>
<protein>
    <recommendedName>
        <fullName evidence="8">C3H1-type domain-containing protein</fullName>
    </recommendedName>
</protein>
<dbReference type="FunFam" id="4.10.1000.10:FF:000003">
    <property type="entry name" value="Zinc finger CCCH domain-containing protein"/>
    <property type="match status" value="1"/>
</dbReference>
<reference evidence="9" key="1">
    <citation type="submission" date="2018-08" db="EMBL/GenBank/DDBJ databases">
        <authorList>
            <person name="Rossello M."/>
        </authorList>
    </citation>
    <scope>NUCLEOTIDE SEQUENCE [LARGE SCALE GENOMIC DNA]</scope>
    <source>
        <strain evidence="9">cv. Chinese Spring</strain>
    </source>
</reference>
<keyword evidence="3 6" id="KW-0863">Zinc-finger</keyword>
<dbReference type="GO" id="GO:0008270">
    <property type="term" value="F:zinc ion binding"/>
    <property type="evidence" value="ECO:0007669"/>
    <property type="project" value="UniProtKB-KW"/>
</dbReference>
<evidence type="ECO:0000256" key="1">
    <source>
        <dbReference type="ARBA" id="ARBA00022723"/>
    </source>
</evidence>
<dbReference type="EnsemblPlants" id="TraesCS3A02G128400.1">
    <property type="protein sequence ID" value="TraesCS3A02G128400.1"/>
    <property type="gene ID" value="TraesCS3A02G128400"/>
</dbReference>
<evidence type="ECO:0000256" key="5">
    <source>
        <dbReference type="ARBA" id="ARBA00023125"/>
    </source>
</evidence>
<dbReference type="InterPro" id="IPR045877">
    <property type="entry name" value="ZFP36-like"/>
</dbReference>
<dbReference type="Gramene" id="TraesCS3A03G0285700.1">
    <property type="protein sequence ID" value="TraesCS3A03G0285700.1.CDS"/>
    <property type="gene ID" value="TraesCS3A03G0285700"/>
</dbReference>
<dbReference type="Proteomes" id="UP000019116">
    <property type="component" value="Chromosome 3A"/>
</dbReference>
<evidence type="ECO:0000256" key="3">
    <source>
        <dbReference type="ARBA" id="ARBA00022771"/>
    </source>
</evidence>
<dbReference type="SMR" id="A0A3B6EGD3"/>
<evidence type="ECO:0000313" key="10">
    <source>
        <dbReference type="Proteomes" id="UP000019116"/>
    </source>
</evidence>